<organism evidence="7">
    <name type="scientific">marine sediment metagenome</name>
    <dbReference type="NCBI Taxonomy" id="412755"/>
    <lineage>
        <taxon>unclassified sequences</taxon>
        <taxon>metagenomes</taxon>
        <taxon>ecological metagenomes</taxon>
    </lineage>
</organism>
<evidence type="ECO:0000256" key="3">
    <source>
        <dbReference type="ARBA" id="ARBA00022692"/>
    </source>
</evidence>
<evidence type="ECO:0000256" key="4">
    <source>
        <dbReference type="ARBA" id="ARBA00022989"/>
    </source>
</evidence>
<dbReference type="PANTHER" id="PTHR30093:SF44">
    <property type="entry name" value="TYPE II SECRETION SYSTEM CORE PROTEIN G"/>
    <property type="match status" value="1"/>
</dbReference>
<dbReference type="PANTHER" id="PTHR30093">
    <property type="entry name" value="GENERAL SECRETION PATHWAY PROTEIN G"/>
    <property type="match status" value="1"/>
</dbReference>
<proteinExistence type="predicted"/>
<keyword evidence="3 6" id="KW-0812">Transmembrane</keyword>
<dbReference type="GO" id="GO:0016020">
    <property type="term" value="C:membrane"/>
    <property type="evidence" value="ECO:0007669"/>
    <property type="project" value="UniProtKB-SubCell"/>
</dbReference>
<comment type="caution">
    <text evidence="7">The sequence shown here is derived from an EMBL/GenBank/DDBJ whole genome shotgun (WGS) entry which is preliminary data.</text>
</comment>
<dbReference type="InterPro" id="IPR012902">
    <property type="entry name" value="N_methyl_site"/>
</dbReference>
<dbReference type="Gene3D" id="3.30.700.10">
    <property type="entry name" value="Glycoprotein, Type 4 Pilin"/>
    <property type="match status" value="1"/>
</dbReference>
<evidence type="ECO:0000256" key="5">
    <source>
        <dbReference type="ARBA" id="ARBA00023136"/>
    </source>
</evidence>
<dbReference type="InterPro" id="IPR045584">
    <property type="entry name" value="Pilin-like"/>
</dbReference>
<keyword evidence="2" id="KW-0488">Methylation</keyword>
<feature type="transmembrane region" description="Helical" evidence="6">
    <location>
        <begin position="12"/>
        <end position="37"/>
    </location>
</feature>
<keyword evidence="4 6" id="KW-1133">Transmembrane helix</keyword>
<comment type="subcellular location">
    <subcellularLocation>
        <location evidence="1">Membrane</location>
        <topology evidence="1">Single-pass membrane protein</topology>
    </subcellularLocation>
</comment>
<accession>X1HPT4</accession>
<dbReference type="Pfam" id="PF07963">
    <property type="entry name" value="N_methyl"/>
    <property type="match status" value="1"/>
</dbReference>
<evidence type="ECO:0000256" key="2">
    <source>
        <dbReference type="ARBA" id="ARBA00022481"/>
    </source>
</evidence>
<sequence length="137" mass="15183">MKSIIKQSNKKAAFTIVELLVVMSIIMVLMGILLPAFNRAKRYARKVRQTAQFKSIDVGLELYRNEFESYPPSDGEDAGGDNHYPGAMKLAEAMMGQDLLGFHPSSLFKKEVGKDAAGNDLYFRCDPPPQPSISQPS</sequence>
<gene>
    <name evidence="7" type="ORF">S03H2_12719</name>
</gene>
<evidence type="ECO:0000313" key="7">
    <source>
        <dbReference type="EMBL" id="GAH47313.1"/>
    </source>
</evidence>
<protein>
    <recommendedName>
        <fullName evidence="8">Type II secretion system protein GspG C-terminal domain-containing protein</fullName>
    </recommendedName>
</protein>
<reference evidence="7" key="1">
    <citation type="journal article" date="2014" name="Front. Microbiol.">
        <title>High frequency of phylogenetically diverse reductive dehalogenase-homologous genes in deep subseafloor sedimentary metagenomes.</title>
        <authorList>
            <person name="Kawai M."/>
            <person name="Futagami T."/>
            <person name="Toyoda A."/>
            <person name="Takaki Y."/>
            <person name="Nishi S."/>
            <person name="Hori S."/>
            <person name="Arai W."/>
            <person name="Tsubouchi T."/>
            <person name="Morono Y."/>
            <person name="Uchiyama I."/>
            <person name="Ito T."/>
            <person name="Fujiyama A."/>
            <person name="Inagaki F."/>
            <person name="Takami H."/>
        </authorList>
    </citation>
    <scope>NUCLEOTIDE SEQUENCE</scope>
    <source>
        <strain evidence="7">Expedition CK06-06</strain>
    </source>
</reference>
<evidence type="ECO:0000256" key="1">
    <source>
        <dbReference type="ARBA" id="ARBA00004167"/>
    </source>
</evidence>
<evidence type="ECO:0008006" key="8">
    <source>
        <dbReference type="Google" id="ProtNLM"/>
    </source>
</evidence>
<keyword evidence="5 6" id="KW-0472">Membrane</keyword>
<dbReference type="EMBL" id="BARU01006463">
    <property type="protein sequence ID" value="GAH47313.1"/>
    <property type="molecule type" value="Genomic_DNA"/>
</dbReference>
<name>X1HPT4_9ZZZZ</name>
<evidence type="ECO:0000256" key="6">
    <source>
        <dbReference type="SAM" id="Phobius"/>
    </source>
</evidence>
<dbReference type="AlphaFoldDB" id="X1HPT4"/>
<dbReference type="SUPFAM" id="SSF54523">
    <property type="entry name" value="Pili subunits"/>
    <property type="match status" value="1"/>
</dbReference>